<dbReference type="PANTHER" id="PTHR35303">
    <property type="entry name" value="OS02G0197800 PROTEIN"/>
    <property type="match status" value="1"/>
</dbReference>
<accession>A0A1Y0IHL1</accession>
<protein>
    <recommendedName>
        <fullName evidence="3">Gamma-butyrobetaine hydroxylase-like N-terminal domain-containing protein</fullName>
    </recommendedName>
</protein>
<dbReference type="Pfam" id="PF06155">
    <property type="entry name" value="GBBH-like_N"/>
    <property type="match status" value="1"/>
</dbReference>
<keyword evidence="5" id="KW-1185">Reference proteome</keyword>
<evidence type="ECO:0000259" key="3">
    <source>
        <dbReference type="Pfam" id="PF06155"/>
    </source>
</evidence>
<dbReference type="PANTHER" id="PTHR35303:SF5">
    <property type="entry name" value="OS02G0197800 PROTEIN"/>
    <property type="match status" value="1"/>
</dbReference>
<keyword evidence="1" id="KW-0479">Metal-binding</keyword>
<dbReference type="KEGG" id="ome:OLMES_5061"/>
<evidence type="ECO:0000256" key="1">
    <source>
        <dbReference type="ARBA" id="ARBA00022723"/>
    </source>
</evidence>
<organism evidence="4 5">
    <name type="scientific">Oleiphilus messinensis</name>
    <dbReference type="NCBI Taxonomy" id="141451"/>
    <lineage>
        <taxon>Bacteria</taxon>
        <taxon>Pseudomonadati</taxon>
        <taxon>Pseudomonadota</taxon>
        <taxon>Gammaproteobacteria</taxon>
        <taxon>Oceanospirillales</taxon>
        <taxon>Oleiphilaceae</taxon>
        <taxon>Oleiphilus</taxon>
    </lineage>
</organism>
<dbReference type="EMBL" id="CP021425">
    <property type="protein sequence ID" value="ARU59045.1"/>
    <property type="molecule type" value="Genomic_DNA"/>
</dbReference>
<proteinExistence type="predicted"/>
<evidence type="ECO:0000313" key="5">
    <source>
        <dbReference type="Proteomes" id="UP000196027"/>
    </source>
</evidence>
<name>A0A1Y0IHL1_9GAMM</name>
<dbReference type="Proteomes" id="UP000196027">
    <property type="component" value="Chromosome"/>
</dbReference>
<keyword evidence="2" id="KW-0408">Iron</keyword>
<gene>
    <name evidence="4" type="ORF">OLMES_5061</name>
</gene>
<dbReference type="OrthoDB" id="9794178at2"/>
<dbReference type="InterPro" id="IPR010376">
    <property type="entry name" value="GBBH-like_N"/>
</dbReference>
<evidence type="ECO:0000256" key="2">
    <source>
        <dbReference type="ARBA" id="ARBA00023004"/>
    </source>
</evidence>
<evidence type="ECO:0000313" key="4">
    <source>
        <dbReference type="EMBL" id="ARU59045.1"/>
    </source>
</evidence>
<dbReference type="Gene3D" id="3.30.2020.30">
    <property type="match status" value="1"/>
</dbReference>
<dbReference type="InterPro" id="IPR038492">
    <property type="entry name" value="GBBH-like_N_sf"/>
</dbReference>
<dbReference type="GO" id="GO:0046872">
    <property type="term" value="F:metal ion binding"/>
    <property type="evidence" value="ECO:0007669"/>
    <property type="project" value="UniProtKB-KW"/>
</dbReference>
<sequence>MTETKTDTPSQHKKIERKRVPTDIIYHRRSRVLELRYGTHEPVTLGSEYLRVYSPSAEVQGHGPGEATLQLNKQDVNILGIEPQGSYAIRITFDDGHNTGVYTWNYLWELAEHVEQKWLDYLNRLSAAGYSR</sequence>
<dbReference type="AlphaFoldDB" id="A0A1Y0IHL1"/>
<dbReference type="RefSeq" id="WP_087463758.1">
    <property type="nucleotide sequence ID" value="NZ_CP021425.1"/>
</dbReference>
<feature type="domain" description="Gamma-butyrobetaine hydroxylase-like N-terminal" evidence="3">
    <location>
        <begin position="26"/>
        <end position="107"/>
    </location>
</feature>
<reference evidence="4 5" key="1">
    <citation type="submission" date="2017-05" db="EMBL/GenBank/DDBJ databases">
        <title>Genomic insights into alkan degradation activity of Oleiphilus messinensis.</title>
        <authorList>
            <person name="Kozyavkin S.A."/>
            <person name="Slesarev A.I."/>
            <person name="Golyshin P.N."/>
            <person name="Korzhenkov A."/>
            <person name="Golyshina O.N."/>
            <person name="Toshchakov S.V."/>
        </authorList>
    </citation>
    <scope>NUCLEOTIDE SEQUENCE [LARGE SCALE GENOMIC DNA]</scope>
    <source>
        <strain evidence="4 5">ME102</strain>
    </source>
</reference>